<name>A0ABQ3UNY2_9CHLR</name>
<keyword evidence="2" id="KW-1185">Reference proteome</keyword>
<protein>
    <submittedName>
        <fullName evidence="1">Uncharacterized protein</fullName>
    </submittedName>
</protein>
<proteinExistence type="predicted"/>
<evidence type="ECO:0000313" key="2">
    <source>
        <dbReference type="Proteomes" id="UP000654345"/>
    </source>
</evidence>
<gene>
    <name evidence="1" type="ORF">KSB_25770</name>
</gene>
<dbReference type="Proteomes" id="UP000654345">
    <property type="component" value="Unassembled WGS sequence"/>
</dbReference>
<sequence>MGQQFFATFGGQFGHAGLFAEAGEYGDVHADVQGQVARGPELVPATGVVAGEGASVIDHGGDAQEGVRA</sequence>
<dbReference type="RefSeq" id="WP_201370851.1">
    <property type="nucleotide sequence ID" value="NZ_BNJG01000001.1"/>
</dbReference>
<evidence type="ECO:0000313" key="1">
    <source>
        <dbReference type="EMBL" id="GHO54102.1"/>
    </source>
</evidence>
<dbReference type="EMBL" id="BNJG01000001">
    <property type="protein sequence ID" value="GHO54102.1"/>
    <property type="molecule type" value="Genomic_DNA"/>
</dbReference>
<comment type="caution">
    <text evidence="1">The sequence shown here is derived from an EMBL/GenBank/DDBJ whole genome shotgun (WGS) entry which is preliminary data.</text>
</comment>
<reference evidence="1 2" key="1">
    <citation type="journal article" date="2021" name="Int. J. Syst. Evol. Microbiol.">
        <title>Reticulibacter mediterranei gen. nov., sp. nov., within the new family Reticulibacteraceae fam. nov., and Ktedonospora formicarum gen. nov., sp. nov., Ktedonobacter robiniae sp. nov., Dictyobacter formicarum sp. nov. and Dictyobacter arantiisoli sp. nov., belonging to the class Ktedonobacteria.</title>
        <authorList>
            <person name="Yabe S."/>
            <person name="Zheng Y."/>
            <person name="Wang C.M."/>
            <person name="Sakai Y."/>
            <person name="Abe K."/>
            <person name="Yokota A."/>
            <person name="Donadio S."/>
            <person name="Cavaletti L."/>
            <person name="Monciardini P."/>
        </authorList>
    </citation>
    <scope>NUCLEOTIDE SEQUENCE [LARGE SCALE GENOMIC DNA]</scope>
    <source>
        <strain evidence="1 2">SOSP1-30</strain>
    </source>
</reference>
<organism evidence="1 2">
    <name type="scientific">Ktedonobacter robiniae</name>
    <dbReference type="NCBI Taxonomy" id="2778365"/>
    <lineage>
        <taxon>Bacteria</taxon>
        <taxon>Bacillati</taxon>
        <taxon>Chloroflexota</taxon>
        <taxon>Ktedonobacteria</taxon>
        <taxon>Ktedonobacterales</taxon>
        <taxon>Ktedonobacteraceae</taxon>
        <taxon>Ktedonobacter</taxon>
    </lineage>
</organism>
<accession>A0ABQ3UNY2</accession>